<comment type="caution">
    <text evidence="1">The sequence shown here is derived from an EMBL/GenBank/DDBJ whole genome shotgun (WGS) entry which is preliminary data.</text>
</comment>
<dbReference type="Proteomes" id="UP000051530">
    <property type="component" value="Unassembled WGS sequence"/>
</dbReference>
<evidence type="ECO:0000313" key="1">
    <source>
        <dbReference type="EMBL" id="KRH92389.1"/>
    </source>
</evidence>
<dbReference type="EMBL" id="LGUB01000963">
    <property type="protein sequence ID" value="KRH92389.1"/>
    <property type="molecule type" value="Genomic_DNA"/>
</dbReference>
<organism evidence="1 2">
    <name type="scientific">Pseudoloma neurophilia</name>
    <dbReference type="NCBI Taxonomy" id="146866"/>
    <lineage>
        <taxon>Eukaryota</taxon>
        <taxon>Fungi</taxon>
        <taxon>Fungi incertae sedis</taxon>
        <taxon>Microsporidia</taxon>
        <taxon>Pseudoloma</taxon>
    </lineage>
</organism>
<keyword evidence="2" id="KW-1185">Reference proteome</keyword>
<name>A0A0R0LWV7_9MICR</name>
<accession>A0A0R0LWV7</accession>
<dbReference type="VEuPathDB" id="MicrosporidiaDB:M153_6582000460"/>
<protein>
    <submittedName>
        <fullName evidence="1">Uncharacterized protein</fullName>
    </submittedName>
</protein>
<reference evidence="1 2" key="1">
    <citation type="submission" date="2015-07" db="EMBL/GenBank/DDBJ databases">
        <title>The genome of Pseudoloma neurophilia, a relevant intracellular parasite of the zebrafish.</title>
        <authorList>
            <person name="Ndikumana S."/>
            <person name="Pelin A."/>
            <person name="Sanders J."/>
            <person name="Corradi N."/>
        </authorList>
    </citation>
    <scope>NUCLEOTIDE SEQUENCE [LARGE SCALE GENOMIC DNA]</scope>
    <source>
        <strain evidence="1 2">MK1</strain>
    </source>
</reference>
<dbReference type="AlphaFoldDB" id="A0A0R0LWV7"/>
<evidence type="ECO:0000313" key="2">
    <source>
        <dbReference type="Proteomes" id="UP000051530"/>
    </source>
</evidence>
<gene>
    <name evidence="1" type="ORF">M153_6582000460</name>
</gene>
<sequence length="186" mass="21899">MPASNKKNIELNKRNSLVPNTDIENLKCTNSINGMNMPIINENINNLPDSVRTVFEENVFSGLEREKLKYSDYQAMIFIRNILSDIHHEEFAAQVFRIYKKHKFVGRSSQDIKIKAIIYKCLRDQIDLKEIEKLKSERVKILRVIMKNFKPENERPLLKKKLKIESIKNQEGSGRLNIKKKDLEHF</sequence>
<proteinExistence type="predicted"/>